<feature type="transmembrane region" description="Helical" evidence="2">
    <location>
        <begin position="328"/>
        <end position="347"/>
    </location>
</feature>
<accession>A0AAD3YC75</accession>
<keyword evidence="5" id="KW-1185">Reference proteome</keyword>
<feature type="domain" description="DUF3533" evidence="3">
    <location>
        <begin position="140"/>
        <end position="504"/>
    </location>
</feature>
<dbReference type="GO" id="GO:0016020">
    <property type="term" value="C:membrane"/>
    <property type="evidence" value="ECO:0007669"/>
    <property type="project" value="TreeGrafter"/>
</dbReference>
<evidence type="ECO:0000256" key="2">
    <source>
        <dbReference type="SAM" id="Phobius"/>
    </source>
</evidence>
<dbReference type="InterPro" id="IPR053001">
    <property type="entry name" value="MNNG_permease-like"/>
</dbReference>
<dbReference type="AlphaFoldDB" id="A0AAD3YC75"/>
<dbReference type="EMBL" id="BTCM01000004">
    <property type="protein sequence ID" value="GMK57815.1"/>
    <property type="molecule type" value="Genomic_DNA"/>
</dbReference>
<evidence type="ECO:0000256" key="1">
    <source>
        <dbReference type="SAM" id="MobiDB-lite"/>
    </source>
</evidence>
<organism evidence="4 5">
    <name type="scientific">Cutaneotrichosporon spelunceum</name>
    <dbReference type="NCBI Taxonomy" id="1672016"/>
    <lineage>
        <taxon>Eukaryota</taxon>
        <taxon>Fungi</taxon>
        <taxon>Dikarya</taxon>
        <taxon>Basidiomycota</taxon>
        <taxon>Agaricomycotina</taxon>
        <taxon>Tremellomycetes</taxon>
        <taxon>Trichosporonales</taxon>
        <taxon>Trichosporonaceae</taxon>
        <taxon>Cutaneotrichosporon</taxon>
    </lineage>
</organism>
<protein>
    <recommendedName>
        <fullName evidence="3">DUF3533 domain-containing protein</fullName>
    </recommendedName>
</protein>
<keyword evidence="2" id="KW-0812">Transmembrane</keyword>
<feature type="transmembrane region" description="Helical" evidence="2">
    <location>
        <begin position="135"/>
        <end position="155"/>
    </location>
</feature>
<evidence type="ECO:0000259" key="3">
    <source>
        <dbReference type="Pfam" id="PF12051"/>
    </source>
</evidence>
<feature type="transmembrane region" description="Helical" evidence="2">
    <location>
        <begin position="368"/>
        <end position="389"/>
    </location>
</feature>
<reference evidence="4" key="2">
    <citation type="submission" date="2023-06" db="EMBL/GenBank/DDBJ databases">
        <authorList>
            <person name="Kobayashi Y."/>
            <person name="Kayamori A."/>
            <person name="Aoki K."/>
            <person name="Shiwa Y."/>
            <person name="Fujita N."/>
            <person name="Sugita T."/>
            <person name="Iwasaki W."/>
            <person name="Tanaka N."/>
            <person name="Takashima M."/>
        </authorList>
    </citation>
    <scope>NUCLEOTIDE SEQUENCE</scope>
    <source>
        <strain evidence="4">HIS016</strain>
    </source>
</reference>
<dbReference type="Proteomes" id="UP001222932">
    <property type="component" value="Unassembled WGS sequence"/>
</dbReference>
<dbReference type="Pfam" id="PF12051">
    <property type="entry name" value="DUF3533"/>
    <property type="match status" value="1"/>
</dbReference>
<dbReference type="PANTHER" id="PTHR34814:SF1">
    <property type="entry name" value="NITROSOGUANIDINE RESISTANCE PROTEIN SNG1"/>
    <property type="match status" value="1"/>
</dbReference>
<feature type="region of interest" description="Disordered" evidence="1">
    <location>
        <begin position="1"/>
        <end position="77"/>
    </location>
</feature>
<evidence type="ECO:0000313" key="5">
    <source>
        <dbReference type="Proteomes" id="UP001222932"/>
    </source>
</evidence>
<dbReference type="InterPro" id="IPR022703">
    <property type="entry name" value="DUF3533"/>
</dbReference>
<evidence type="ECO:0000313" key="4">
    <source>
        <dbReference type="EMBL" id="GMK57815.1"/>
    </source>
</evidence>
<feature type="transmembrane region" description="Helical" evidence="2">
    <location>
        <begin position="493"/>
        <end position="514"/>
    </location>
</feature>
<comment type="caution">
    <text evidence="4">The sequence shown here is derived from an EMBL/GenBank/DDBJ whole genome shotgun (WGS) entry which is preliminary data.</text>
</comment>
<name>A0AAD3YC75_9TREE</name>
<keyword evidence="2" id="KW-1133">Transmembrane helix</keyword>
<gene>
    <name evidence="4" type="ORF">CspeluHIS016_0406490</name>
</gene>
<proteinExistence type="predicted"/>
<keyword evidence="2" id="KW-0472">Membrane</keyword>
<sequence>MSYFTQKSDMKEKDNETLDNGPQYAEEARDKFVEDDEPIFGVPPSRMHSPASAHSSRGGPVSPTFSPHSRPGVTRTLTSGTVTSRISHYVINPERECAEGTKPVEYAPSVPPLKKYAYHFFSPEIKPFRAIAIKMLVGVVIITTVVMWAAAPFYWGSLWKANHYTDKLAIRIVDRDGGEIGSAVTSFLLSQRKKFGLGYFVTSPSEFPTDDELNYNIVQEGAWGAVVINSGATTNLANARLGANASYDGRDAIQFIYVQARNELATGSYMMPLIQAHLNAITGELGTESVANFLSSASEGTVRAAPPSTLSDAVGWHIVNLRPYNQPVAQAITLVGLIYMLIFSFICTMANSGAREVISPYLTNRAYISYRIIAPLTLYLILSLFFAMVSLPFKVSFGAHFSYAGGFFLFWMVMFLGMASVGLATEFLITVVGPKFVSFTLIPLIIANVSVAALPHELQPWIYRYGVAMPFYNCNRAIRTIIFNTKNDLGQNFGILLAWIAFSIFTNSLTTYLYRRKAVNEHERDEGGQERDVKLPDGRVV</sequence>
<reference evidence="4" key="1">
    <citation type="journal article" date="2023" name="BMC Genomics">
        <title>Chromosome-level genome assemblies of Cutaneotrichosporon spp. (Trichosporonales, Basidiomycota) reveal imbalanced evolution between nucleotide sequences and chromosome synteny.</title>
        <authorList>
            <person name="Kobayashi Y."/>
            <person name="Kayamori A."/>
            <person name="Aoki K."/>
            <person name="Shiwa Y."/>
            <person name="Matsutani M."/>
            <person name="Fujita N."/>
            <person name="Sugita T."/>
            <person name="Iwasaki W."/>
            <person name="Tanaka N."/>
            <person name="Takashima M."/>
        </authorList>
    </citation>
    <scope>NUCLEOTIDE SEQUENCE</scope>
    <source>
        <strain evidence="4">HIS016</strain>
    </source>
</reference>
<feature type="transmembrane region" description="Helical" evidence="2">
    <location>
        <begin position="401"/>
        <end position="424"/>
    </location>
</feature>
<dbReference type="PANTHER" id="PTHR34814">
    <property type="entry name" value="NITROSOGUANIDINE RESISTANCE PROTEIN SNG1"/>
    <property type="match status" value="1"/>
</dbReference>
<feature type="transmembrane region" description="Helical" evidence="2">
    <location>
        <begin position="436"/>
        <end position="454"/>
    </location>
</feature>